<sequence>GLVCIWLMITRVFLSPNMVSYDGRKYSPGAIDEHIKDQATELGTILDQPPEPPEPYEPRLPEYRARLASAITGVDFGIWPPVPESNPQGRGGIRKYNLPLIGGVDDVAVGHIRAVVYAPAQEITAEIPSANVGYE</sequence>
<name>X1RLF1_9ZZZZ</name>
<feature type="non-terminal residue" evidence="1">
    <location>
        <position position="1"/>
    </location>
</feature>
<reference evidence="1" key="1">
    <citation type="journal article" date="2014" name="Front. Microbiol.">
        <title>High frequency of phylogenetically diverse reductive dehalogenase-homologous genes in deep subseafloor sedimentary metagenomes.</title>
        <authorList>
            <person name="Kawai M."/>
            <person name="Futagami T."/>
            <person name="Toyoda A."/>
            <person name="Takaki Y."/>
            <person name="Nishi S."/>
            <person name="Hori S."/>
            <person name="Arai W."/>
            <person name="Tsubouchi T."/>
            <person name="Morono Y."/>
            <person name="Uchiyama I."/>
            <person name="Ito T."/>
            <person name="Fujiyama A."/>
            <person name="Inagaki F."/>
            <person name="Takami H."/>
        </authorList>
    </citation>
    <scope>NUCLEOTIDE SEQUENCE</scope>
    <source>
        <strain evidence="1">Expedition CK06-06</strain>
    </source>
</reference>
<organism evidence="1">
    <name type="scientific">marine sediment metagenome</name>
    <dbReference type="NCBI Taxonomy" id="412755"/>
    <lineage>
        <taxon>unclassified sequences</taxon>
        <taxon>metagenomes</taxon>
        <taxon>ecological metagenomes</taxon>
    </lineage>
</organism>
<protein>
    <submittedName>
        <fullName evidence="1">Uncharacterized protein</fullName>
    </submittedName>
</protein>
<accession>X1RLF1</accession>
<evidence type="ECO:0000313" key="1">
    <source>
        <dbReference type="EMBL" id="GAI81448.1"/>
    </source>
</evidence>
<gene>
    <name evidence="1" type="ORF">S12H4_24784</name>
</gene>
<dbReference type="EMBL" id="BARW01013581">
    <property type="protein sequence ID" value="GAI81448.1"/>
    <property type="molecule type" value="Genomic_DNA"/>
</dbReference>
<proteinExistence type="predicted"/>
<dbReference type="AlphaFoldDB" id="X1RLF1"/>
<feature type="non-terminal residue" evidence="1">
    <location>
        <position position="135"/>
    </location>
</feature>
<comment type="caution">
    <text evidence="1">The sequence shown here is derived from an EMBL/GenBank/DDBJ whole genome shotgun (WGS) entry which is preliminary data.</text>
</comment>